<dbReference type="PANTHER" id="PTHR12093">
    <property type="entry name" value="NCK-ASSOCIATED PROTEIN 1"/>
    <property type="match status" value="1"/>
</dbReference>
<evidence type="ECO:0000256" key="1">
    <source>
        <dbReference type="ARBA" id="ARBA00037947"/>
    </source>
</evidence>
<evidence type="ECO:0000313" key="3">
    <source>
        <dbReference type="Proteomes" id="UP000006729"/>
    </source>
</evidence>
<dbReference type="Pfam" id="PF09735">
    <property type="entry name" value="Nckap1"/>
    <property type="match status" value="1"/>
</dbReference>
<dbReference type="InterPro" id="IPR019137">
    <property type="entry name" value="Nck-associated_protein-1"/>
</dbReference>
<comment type="similarity">
    <text evidence="1">Belongs to the HEM-1/HEM-2 family.</text>
</comment>
<sequence>MPLYLSVEQLVLWHAVILLHRSQVWTNKSLNTLIFNAAIRGYALSYLSSCAGRIRFLLGTPGMVALDLDASLKGLFQQIVQHLESLPKLQGENISAIMCDLSEFRKDWLSILMIVTSARSSINLRHLEKATVSTGKEGLLSEGNAAYNWSRCVDELESQLSKHGTLKKLYFYNQHLTVVFRNTMFGPEGRPQHCCAWLGVASSFPECASPIVPEECNENWARCSPIC</sequence>
<dbReference type="PANTHER" id="PTHR12093:SF10">
    <property type="entry name" value="MEMBRANE-ASSOCIATED PROTEIN HEM"/>
    <property type="match status" value="1"/>
</dbReference>
<accession>A0A3N7G1B2</accession>
<evidence type="ECO:0000313" key="2">
    <source>
        <dbReference type="EMBL" id="RQP00990.1"/>
    </source>
</evidence>
<reference evidence="2 3" key="1">
    <citation type="journal article" date="2006" name="Science">
        <title>The genome of black cottonwood, Populus trichocarpa (Torr. &amp; Gray).</title>
        <authorList>
            <person name="Tuskan G.A."/>
            <person name="Difazio S."/>
            <person name="Jansson S."/>
            <person name="Bohlmann J."/>
            <person name="Grigoriev I."/>
            <person name="Hellsten U."/>
            <person name="Putnam N."/>
            <person name="Ralph S."/>
            <person name="Rombauts S."/>
            <person name="Salamov A."/>
            <person name="Schein J."/>
            <person name="Sterck L."/>
            <person name="Aerts A."/>
            <person name="Bhalerao R.R."/>
            <person name="Bhalerao R.P."/>
            <person name="Blaudez D."/>
            <person name="Boerjan W."/>
            <person name="Brun A."/>
            <person name="Brunner A."/>
            <person name="Busov V."/>
            <person name="Campbell M."/>
            <person name="Carlson J."/>
            <person name="Chalot M."/>
            <person name="Chapman J."/>
            <person name="Chen G.L."/>
            <person name="Cooper D."/>
            <person name="Coutinho P.M."/>
            <person name="Couturier J."/>
            <person name="Covert S."/>
            <person name="Cronk Q."/>
            <person name="Cunningham R."/>
            <person name="Davis J."/>
            <person name="Degroeve S."/>
            <person name="Dejardin A."/>
            <person name="Depamphilis C."/>
            <person name="Detter J."/>
            <person name="Dirks B."/>
            <person name="Dubchak I."/>
            <person name="Duplessis S."/>
            <person name="Ehlting J."/>
            <person name="Ellis B."/>
            <person name="Gendler K."/>
            <person name="Goodstein D."/>
            <person name="Gribskov M."/>
            <person name="Grimwood J."/>
            <person name="Groover A."/>
            <person name="Gunter L."/>
            <person name="Hamberger B."/>
            <person name="Heinze B."/>
            <person name="Helariutta Y."/>
            <person name="Henrissat B."/>
            <person name="Holligan D."/>
            <person name="Holt R."/>
            <person name="Huang W."/>
            <person name="Islam-Faridi N."/>
            <person name="Jones S."/>
            <person name="Jones-Rhoades M."/>
            <person name="Jorgensen R."/>
            <person name="Joshi C."/>
            <person name="Kangasjarvi J."/>
            <person name="Karlsson J."/>
            <person name="Kelleher C."/>
            <person name="Kirkpatrick R."/>
            <person name="Kirst M."/>
            <person name="Kohler A."/>
            <person name="Kalluri U."/>
            <person name="Larimer F."/>
            <person name="Leebens-Mack J."/>
            <person name="Leple J.C."/>
            <person name="Locascio P."/>
            <person name="Lou Y."/>
            <person name="Lucas S."/>
            <person name="Martin F."/>
            <person name="Montanini B."/>
            <person name="Napoli C."/>
            <person name="Nelson D.R."/>
            <person name="Nelson C."/>
            <person name="Nieminen K."/>
            <person name="Nilsson O."/>
            <person name="Pereda V."/>
            <person name="Peter G."/>
            <person name="Philippe R."/>
            <person name="Pilate G."/>
            <person name="Poliakov A."/>
            <person name="Razumovskaya J."/>
            <person name="Richardson P."/>
            <person name="Rinaldi C."/>
            <person name="Ritland K."/>
            <person name="Rouze P."/>
            <person name="Ryaboy D."/>
            <person name="Schmutz J."/>
            <person name="Schrader J."/>
            <person name="Segerman B."/>
            <person name="Shin H."/>
            <person name="Siddiqui A."/>
            <person name="Sterky F."/>
            <person name="Terry A."/>
            <person name="Tsai C.J."/>
            <person name="Uberbacher E."/>
            <person name="Unneberg P."/>
            <person name="Vahala J."/>
            <person name="Wall K."/>
            <person name="Wessler S."/>
            <person name="Yang G."/>
            <person name="Yin T."/>
            <person name="Douglas C."/>
            <person name="Marra M."/>
            <person name="Sandberg G."/>
            <person name="Van de Peer Y."/>
            <person name="Rokhsar D."/>
        </authorList>
    </citation>
    <scope>NUCLEOTIDE SEQUENCE [LARGE SCALE GENOMIC DNA]</scope>
    <source>
        <strain evidence="3">cv. Nisqually</strain>
    </source>
</reference>
<organism evidence="2 3">
    <name type="scientific">Populus trichocarpa</name>
    <name type="common">Western balsam poplar</name>
    <name type="synonym">Populus balsamifera subsp. trichocarpa</name>
    <dbReference type="NCBI Taxonomy" id="3694"/>
    <lineage>
        <taxon>Eukaryota</taxon>
        <taxon>Viridiplantae</taxon>
        <taxon>Streptophyta</taxon>
        <taxon>Embryophyta</taxon>
        <taxon>Tracheophyta</taxon>
        <taxon>Spermatophyta</taxon>
        <taxon>Magnoliopsida</taxon>
        <taxon>eudicotyledons</taxon>
        <taxon>Gunneridae</taxon>
        <taxon>Pentapetalae</taxon>
        <taxon>rosids</taxon>
        <taxon>fabids</taxon>
        <taxon>Malpighiales</taxon>
        <taxon>Salicaceae</taxon>
        <taxon>Saliceae</taxon>
        <taxon>Populus</taxon>
    </lineage>
</organism>
<name>A0A3N7G1B2_POPTR</name>
<proteinExistence type="inferred from homology"/>
<dbReference type="InParanoid" id="A0A3N7G1B2"/>
<dbReference type="Proteomes" id="UP000006729">
    <property type="component" value="Chromosome 15"/>
</dbReference>
<keyword evidence="3" id="KW-1185">Reference proteome</keyword>
<gene>
    <name evidence="2" type="ORF">POPTR_015G124000</name>
</gene>
<dbReference type="EMBL" id="CM009304">
    <property type="protein sequence ID" value="RQP00990.1"/>
    <property type="molecule type" value="Genomic_DNA"/>
</dbReference>
<dbReference type="AlphaFoldDB" id="A0A3N7G1B2"/>
<protein>
    <submittedName>
        <fullName evidence="2">Uncharacterized protein</fullName>
    </submittedName>
</protein>
<dbReference type="STRING" id="3694.A0A3N7G1B2"/>